<dbReference type="KEGG" id="cphy:B5808_00445"/>
<name>A0A1X9LPR1_9MICO</name>
<dbReference type="EMBL" id="CP020715">
    <property type="protein sequence ID" value="ARJ03870.1"/>
    <property type="molecule type" value="Genomic_DNA"/>
</dbReference>
<dbReference type="AlphaFoldDB" id="A0A1X9LPR1"/>
<organism evidence="1 2">
    <name type="scientific">Cnuibacter physcomitrellae</name>
    <dbReference type="NCBI Taxonomy" id="1619308"/>
    <lineage>
        <taxon>Bacteria</taxon>
        <taxon>Bacillati</taxon>
        <taxon>Actinomycetota</taxon>
        <taxon>Actinomycetes</taxon>
        <taxon>Micrococcales</taxon>
        <taxon>Microbacteriaceae</taxon>
        <taxon>Cnuibacter</taxon>
    </lineage>
</organism>
<gene>
    <name evidence="1" type="ORF">B5808_00445</name>
</gene>
<reference evidence="1 2" key="1">
    <citation type="submission" date="2017-04" db="EMBL/GenBank/DDBJ databases">
        <authorList>
            <person name="Afonso C.L."/>
            <person name="Miller P.J."/>
            <person name="Scott M.A."/>
            <person name="Spackman E."/>
            <person name="Goraichik I."/>
            <person name="Dimitrov K.M."/>
            <person name="Suarez D.L."/>
            <person name="Swayne D.E."/>
        </authorList>
    </citation>
    <scope>NUCLEOTIDE SEQUENCE [LARGE SCALE GENOMIC DNA]</scope>
    <source>
        <strain evidence="2">XA(T)</strain>
    </source>
</reference>
<evidence type="ECO:0000313" key="2">
    <source>
        <dbReference type="Proteomes" id="UP000192775"/>
    </source>
</evidence>
<dbReference type="STRING" id="1619308.B5808_00445"/>
<sequence length="190" mass="20616">MDSLQALAQYLATDLGESADIHLVDEGTSGTPQLSLLVQPRDPAALPMTVYGGRGEIPAVEFGSVAGVECLGSTRVGDGRVMTPLQELGTLVAVAALHGAHLTCGRFRRRYLIVGHLDRQLAAHRRTTLKSWRPIQPQGLSPYSFLRPPDYRAIPASLLRLRAHRSLTPGGRDHSRRGTVQPIRRGGWTG</sequence>
<proteinExistence type="predicted"/>
<keyword evidence="2" id="KW-1185">Reference proteome</keyword>
<evidence type="ECO:0000313" key="1">
    <source>
        <dbReference type="EMBL" id="ARJ03870.1"/>
    </source>
</evidence>
<accession>A0A1X9LPR1</accession>
<dbReference type="Proteomes" id="UP000192775">
    <property type="component" value="Chromosome"/>
</dbReference>
<protein>
    <submittedName>
        <fullName evidence="1">Uncharacterized protein</fullName>
    </submittedName>
</protein>